<dbReference type="PROSITE" id="PS50113">
    <property type="entry name" value="PAC"/>
    <property type="match status" value="2"/>
</dbReference>
<proteinExistence type="predicted"/>
<dbReference type="SUPFAM" id="SSF55874">
    <property type="entry name" value="ATPase domain of HSP90 chaperone/DNA topoisomerase II/histidine kinase"/>
    <property type="match status" value="1"/>
</dbReference>
<dbReference type="CDD" id="cd17546">
    <property type="entry name" value="REC_hyHK_CKI1_RcsC-like"/>
    <property type="match status" value="1"/>
</dbReference>
<dbReference type="CDD" id="cd00130">
    <property type="entry name" value="PAS"/>
    <property type="match status" value="2"/>
</dbReference>
<dbReference type="Gene3D" id="3.30.565.10">
    <property type="entry name" value="Histidine kinase-like ATPase, C-terminal domain"/>
    <property type="match status" value="1"/>
</dbReference>
<dbReference type="AlphaFoldDB" id="A0A1H3EDY5"/>
<evidence type="ECO:0000256" key="5">
    <source>
        <dbReference type="ARBA" id="ARBA00022679"/>
    </source>
</evidence>
<dbReference type="OrthoDB" id="9810730at2"/>
<evidence type="ECO:0000259" key="15">
    <source>
        <dbReference type="PROSITE" id="PS50110"/>
    </source>
</evidence>
<dbReference type="SMART" id="SM00387">
    <property type="entry name" value="HATPase_c"/>
    <property type="match status" value="1"/>
</dbReference>
<dbReference type="Pfam" id="PF02518">
    <property type="entry name" value="HATPase_c"/>
    <property type="match status" value="1"/>
</dbReference>
<dbReference type="SMART" id="SM00091">
    <property type="entry name" value="PAS"/>
    <property type="match status" value="4"/>
</dbReference>
<dbReference type="SMART" id="SM01079">
    <property type="entry name" value="CHASE"/>
    <property type="match status" value="1"/>
</dbReference>
<evidence type="ECO:0000256" key="7">
    <source>
        <dbReference type="ARBA" id="ARBA00022777"/>
    </source>
</evidence>
<evidence type="ECO:0000259" key="14">
    <source>
        <dbReference type="PROSITE" id="PS50109"/>
    </source>
</evidence>
<dbReference type="Proteomes" id="UP000198672">
    <property type="component" value="Unassembled WGS sequence"/>
</dbReference>
<evidence type="ECO:0000256" key="13">
    <source>
        <dbReference type="SAM" id="Phobius"/>
    </source>
</evidence>
<organism evidence="19 20">
    <name type="scientific">Allochromatium warmingii</name>
    <name type="common">Chromatium warmingii</name>
    <dbReference type="NCBI Taxonomy" id="61595"/>
    <lineage>
        <taxon>Bacteria</taxon>
        <taxon>Pseudomonadati</taxon>
        <taxon>Pseudomonadota</taxon>
        <taxon>Gammaproteobacteria</taxon>
        <taxon>Chromatiales</taxon>
        <taxon>Chromatiaceae</taxon>
        <taxon>Allochromatium</taxon>
    </lineage>
</organism>
<accession>A0A1H3EDY5</accession>
<keyword evidence="4 11" id="KW-0597">Phosphoprotein</keyword>
<dbReference type="PRINTS" id="PR00344">
    <property type="entry name" value="BCTRLSENSOR"/>
</dbReference>
<dbReference type="InterPro" id="IPR013656">
    <property type="entry name" value="PAS_4"/>
</dbReference>
<dbReference type="SMART" id="SM00388">
    <property type="entry name" value="HisKA"/>
    <property type="match status" value="1"/>
</dbReference>
<dbReference type="InterPro" id="IPR004358">
    <property type="entry name" value="Sig_transdc_His_kin-like_C"/>
</dbReference>
<dbReference type="Pfam" id="PF08448">
    <property type="entry name" value="PAS_4"/>
    <property type="match status" value="1"/>
</dbReference>
<evidence type="ECO:0000259" key="17">
    <source>
        <dbReference type="PROSITE" id="PS50113"/>
    </source>
</evidence>
<protein>
    <recommendedName>
        <fullName evidence="3">histidine kinase</fullName>
        <ecNumber evidence="3">2.7.13.3</ecNumber>
    </recommendedName>
</protein>
<dbReference type="RefSeq" id="WP_143117019.1">
    <property type="nucleotide sequence ID" value="NZ_FNOW01000012.1"/>
</dbReference>
<sequence length="1262" mass="142918">MNARHHVLRFLQHQATAWIVLLLSFVITALAWQISDTAIRARASERFHFQTADIASAIERRLMAYATALRGGVGLFDAAGEVSRTQWQIYVESLQLLKNFPGIQGLGFARMIAPQDLATHIAQIRAEGFPDYHIKPNTPRDQYSSIVYLEPFDWRNQRAFGYDMYSEPVRRRAMELARDSGAPAISGRVKLVQETEQDIQYGFLMYIPVYRQNMPITTIAERRAALLGFVYSPFRANDFMNGILGSNQDAIHLELYDGSAPGIDGFLFSNFPETALSALQPPEADGFDALVTIELFQHRWTLSVRASGHYLSETEKAQPLFVALGGLMIDLFLFLVIESIGRQKRRAEQRSQRLSEQLADSELRYSALFESAKAVMLIADPQTGAILDANPAAQRFYGYDAEQLRHMRVFDIDQSTPVELLADMRAVLEGRCEHRFFTHCLANGEMRQVEVYSGAFKYDGQPALYSIVHDVTERQRIEAALIESERRYSYVSAATGEGIWDWNLKTNQVNHNSRWSEILGISDLQPDHTVEYFIQLLHEDDRDSVMTAISAALTQETPYIHQHRMCCPDGKIIWVLDRGRVVERDANGQPQRMVGSLIDMTERVEREQAFQIERQRLQNVIEGTRAGTWEWDVVSGEIFVNTRWADMIGYQLDELTPITFEKWKKLLHPSDSLQIQHLLEQYFAGHQPHFECEIRLRHKLGGHWVWVMSRGTITRFLPNGQPALMSGTHLDISARKEAEERLRQTESLLHSSIDTIREGFVIYDSQDRLIYCNKEFRALYRLTAECVASNPTFEEILRYGLQQGLHRQARGREEAWIAERVAEHQQGSGEYVREFDDGRWIKSIERRTSTGHTVGFRVDVTEFYRAKEAAEAANVAKSRFLATMSHEIRTPMNGILGMAQLLLIPNLTEHERLDYAQTILTSGQGLLKLLNDILDYSKIEAGKLQLENTVFQPARLIQDIQALFAESARTKNLQLTAQWLSDPARAYQADAYRVRQMLANLVGNAIKFTEHGQVRIEAREGEPQDDGVMLEFAVSDSGIGITDVQQARLFQPFSQADDSITRQHGGTGLGLSIVRELARLMGGEAGVTSTPGQGSCFWFRVRAESLISNSATHTAIVNPVDRRARPIQPSLTGRVLVVEDNLANRAIMKALLGKLGLTVTTVEDGQQCVDLIEGGVRPDLILMDCQMPVMDGYAATAQLRQWEAATEQSERLPIIALTAEAFEEDRQRCLAAGMDDFLAKPVMVEDLKAMLQRWLRGNLNEN</sequence>
<dbReference type="Pfam" id="PF00512">
    <property type="entry name" value="HisKA"/>
    <property type="match status" value="1"/>
</dbReference>
<feature type="domain" description="CHASE" evidence="18">
    <location>
        <begin position="78"/>
        <end position="259"/>
    </location>
</feature>
<dbReference type="InterPro" id="IPR035965">
    <property type="entry name" value="PAS-like_dom_sf"/>
</dbReference>
<dbReference type="InterPro" id="IPR001789">
    <property type="entry name" value="Sig_transdc_resp-reg_receiver"/>
</dbReference>
<dbReference type="InterPro" id="IPR042240">
    <property type="entry name" value="CHASE_sf"/>
</dbReference>
<dbReference type="Gene3D" id="3.40.50.2300">
    <property type="match status" value="1"/>
</dbReference>
<dbReference type="SUPFAM" id="SSF55785">
    <property type="entry name" value="PYP-like sensor domain (PAS domain)"/>
    <property type="match status" value="4"/>
</dbReference>
<dbReference type="SMART" id="SM00086">
    <property type="entry name" value="PAC"/>
    <property type="match status" value="3"/>
</dbReference>
<feature type="domain" description="Histidine kinase" evidence="14">
    <location>
        <begin position="883"/>
        <end position="1105"/>
    </location>
</feature>
<dbReference type="GO" id="GO:0000155">
    <property type="term" value="F:phosphorelay sensor kinase activity"/>
    <property type="evidence" value="ECO:0007669"/>
    <property type="project" value="InterPro"/>
</dbReference>
<comment type="subcellular location">
    <subcellularLocation>
        <location evidence="2">Membrane</location>
    </subcellularLocation>
</comment>
<dbReference type="InterPro" id="IPR006189">
    <property type="entry name" value="CHASE_dom"/>
</dbReference>
<evidence type="ECO:0000256" key="11">
    <source>
        <dbReference type="PROSITE-ProRule" id="PRU00169"/>
    </source>
</evidence>
<feature type="domain" description="Response regulatory" evidence="15">
    <location>
        <begin position="1134"/>
        <end position="1255"/>
    </location>
</feature>
<evidence type="ECO:0000259" key="16">
    <source>
        <dbReference type="PROSITE" id="PS50112"/>
    </source>
</evidence>
<comment type="catalytic activity">
    <reaction evidence="1">
        <text>ATP + protein L-histidine = ADP + protein N-phospho-L-histidine.</text>
        <dbReference type="EC" id="2.7.13.3"/>
    </reaction>
</comment>
<evidence type="ECO:0000256" key="1">
    <source>
        <dbReference type="ARBA" id="ARBA00000085"/>
    </source>
</evidence>
<dbReference type="CDD" id="cd00082">
    <property type="entry name" value="HisKA"/>
    <property type="match status" value="1"/>
</dbReference>
<dbReference type="Gene3D" id="3.30.450.350">
    <property type="entry name" value="CHASE domain"/>
    <property type="match status" value="1"/>
</dbReference>
<feature type="domain" description="PAC" evidence="17">
    <location>
        <begin position="690"/>
        <end position="744"/>
    </location>
</feature>
<dbReference type="FunFam" id="3.30.565.10:FF:000010">
    <property type="entry name" value="Sensor histidine kinase RcsC"/>
    <property type="match status" value="1"/>
</dbReference>
<reference evidence="20" key="1">
    <citation type="submission" date="2016-10" db="EMBL/GenBank/DDBJ databases">
        <authorList>
            <person name="Varghese N."/>
            <person name="Submissions S."/>
        </authorList>
    </citation>
    <scope>NUCLEOTIDE SEQUENCE [LARGE SCALE GENOMIC DNA]</scope>
    <source>
        <strain evidence="20">DSM 173</strain>
    </source>
</reference>
<dbReference type="Pfam" id="PF08447">
    <property type="entry name" value="PAS_3"/>
    <property type="match status" value="2"/>
</dbReference>
<dbReference type="InterPro" id="IPR003661">
    <property type="entry name" value="HisK_dim/P_dom"/>
</dbReference>
<dbReference type="InterPro" id="IPR036097">
    <property type="entry name" value="HisK_dim/P_sf"/>
</dbReference>
<evidence type="ECO:0000256" key="8">
    <source>
        <dbReference type="ARBA" id="ARBA00022989"/>
    </source>
</evidence>
<keyword evidence="7" id="KW-0418">Kinase</keyword>
<dbReference type="SUPFAM" id="SSF47384">
    <property type="entry name" value="Homodimeric domain of signal transducing histidine kinase"/>
    <property type="match status" value="1"/>
</dbReference>
<dbReference type="InterPro" id="IPR000014">
    <property type="entry name" value="PAS"/>
</dbReference>
<dbReference type="Pfam" id="PF03924">
    <property type="entry name" value="CHASE"/>
    <property type="match status" value="1"/>
</dbReference>
<dbReference type="Gene3D" id="3.30.450.20">
    <property type="entry name" value="PAS domain"/>
    <property type="match status" value="4"/>
</dbReference>
<dbReference type="Pfam" id="PF12860">
    <property type="entry name" value="PAS_7"/>
    <property type="match status" value="1"/>
</dbReference>
<dbReference type="NCBIfam" id="TIGR00229">
    <property type="entry name" value="sensory_box"/>
    <property type="match status" value="3"/>
</dbReference>
<keyword evidence="10 13" id="KW-0472">Membrane</keyword>
<evidence type="ECO:0000256" key="10">
    <source>
        <dbReference type="ARBA" id="ARBA00023136"/>
    </source>
</evidence>
<keyword evidence="12" id="KW-0175">Coiled coil</keyword>
<feature type="domain" description="PAS" evidence="16">
    <location>
        <begin position="361"/>
        <end position="404"/>
    </location>
</feature>
<dbReference type="InterPro" id="IPR013655">
    <property type="entry name" value="PAS_fold_3"/>
</dbReference>
<evidence type="ECO:0000256" key="6">
    <source>
        <dbReference type="ARBA" id="ARBA00022692"/>
    </source>
</evidence>
<dbReference type="InterPro" id="IPR001610">
    <property type="entry name" value="PAC"/>
</dbReference>
<dbReference type="Pfam" id="PF00072">
    <property type="entry name" value="Response_reg"/>
    <property type="match status" value="1"/>
</dbReference>
<evidence type="ECO:0000256" key="12">
    <source>
        <dbReference type="SAM" id="Coils"/>
    </source>
</evidence>
<feature type="coiled-coil region" evidence="12">
    <location>
        <begin position="337"/>
        <end position="364"/>
    </location>
</feature>
<dbReference type="PROSITE" id="PS50109">
    <property type="entry name" value="HIS_KIN"/>
    <property type="match status" value="1"/>
</dbReference>
<dbReference type="PANTHER" id="PTHR43047">
    <property type="entry name" value="TWO-COMPONENT HISTIDINE PROTEIN KINASE"/>
    <property type="match status" value="1"/>
</dbReference>
<dbReference type="PROSITE" id="PS50112">
    <property type="entry name" value="PAS"/>
    <property type="match status" value="2"/>
</dbReference>
<feature type="modified residue" description="4-aspartylphosphate" evidence="11">
    <location>
        <position position="1184"/>
    </location>
</feature>
<evidence type="ECO:0000313" key="19">
    <source>
        <dbReference type="EMBL" id="SDX76448.1"/>
    </source>
</evidence>
<name>A0A1H3EDY5_ALLWA</name>
<evidence type="ECO:0000256" key="4">
    <source>
        <dbReference type="ARBA" id="ARBA00022553"/>
    </source>
</evidence>
<dbReference type="PROSITE" id="PS50110">
    <property type="entry name" value="RESPONSE_REGULATORY"/>
    <property type="match status" value="1"/>
</dbReference>
<dbReference type="SUPFAM" id="SSF52172">
    <property type="entry name" value="CheY-like"/>
    <property type="match status" value="1"/>
</dbReference>
<gene>
    <name evidence="19" type="ORF">SAMN05421644_11250</name>
</gene>
<evidence type="ECO:0000313" key="20">
    <source>
        <dbReference type="Proteomes" id="UP000198672"/>
    </source>
</evidence>
<keyword evidence="8 13" id="KW-1133">Transmembrane helix</keyword>
<dbReference type="EC" id="2.7.13.3" evidence="3"/>
<feature type="domain" description="PAS" evidence="16">
    <location>
        <begin position="613"/>
        <end position="686"/>
    </location>
</feature>
<keyword evidence="6 13" id="KW-0812">Transmembrane</keyword>
<evidence type="ECO:0000256" key="9">
    <source>
        <dbReference type="ARBA" id="ARBA00023012"/>
    </source>
</evidence>
<dbReference type="CDD" id="cd16922">
    <property type="entry name" value="HATPase_EvgS-ArcB-TorS-like"/>
    <property type="match status" value="1"/>
</dbReference>
<evidence type="ECO:0000259" key="18">
    <source>
        <dbReference type="PROSITE" id="PS50839"/>
    </source>
</evidence>
<dbReference type="InterPro" id="IPR000700">
    <property type="entry name" value="PAS-assoc_C"/>
</dbReference>
<keyword evidence="5" id="KW-0808">Transferase</keyword>
<dbReference type="InterPro" id="IPR003594">
    <property type="entry name" value="HATPase_dom"/>
</dbReference>
<keyword evidence="20" id="KW-1185">Reference proteome</keyword>
<dbReference type="InterPro" id="IPR036890">
    <property type="entry name" value="HATPase_C_sf"/>
</dbReference>
<dbReference type="EMBL" id="FNOW01000012">
    <property type="protein sequence ID" value="SDX76448.1"/>
    <property type="molecule type" value="Genomic_DNA"/>
</dbReference>
<dbReference type="Gene3D" id="1.10.287.130">
    <property type="match status" value="1"/>
</dbReference>
<keyword evidence="9" id="KW-0902">Two-component regulatory system</keyword>
<evidence type="ECO:0000256" key="3">
    <source>
        <dbReference type="ARBA" id="ARBA00012438"/>
    </source>
</evidence>
<dbReference type="InterPro" id="IPR005467">
    <property type="entry name" value="His_kinase_dom"/>
</dbReference>
<evidence type="ECO:0000256" key="2">
    <source>
        <dbReference type="ARBA" id="ARBA00004370"/>
    </source>
</evidence>
<feature type="domain" description="PAC" evidence="17">
    <location>
        <begin position="559"/>
        <end position="612"/>
    </location>
</feature>
<dbReference type="STRING" id="61595.SAMN05421644_11250"/>
<dbReference type="SMART" id="SM00448">
    <property type="entry name" value="REC"/>
    <property type="match status" value="1"/>
</dbReference>
<dbReference type="GO" id="GO:0016020">
    <property type="term" value="C:membrane"/>
    <property type="evidence" value="ECO:0007669"/>
    <property type="project" value="UniProtKB-SubCell"/>
</dbReference>
<feature type="transmembrane region" description="Helical" evidence="13">
    <location>
        <begin position="320"/>
        <end position="341"/>
    </location>
</feature>
<dbReference type="PROSITE" id="PS50839">
    <property type="entry name" value="CHASE"/>
    <property type="match status" value="1"/>
</dbReference>
<dbReference type="InterPro" id="IPR011006">
    <property type="entry name" value="CheY-like_superfamily"/>
</dbReference>